<evidence type="ECO:0000256" key="3">
    <source>
        <dbReference type="ARBA" id="ARBA00022989"/>
    </source>
</evidence>
<evidence type="ECO:0000256" key="5">
    <source>
        <dbReference type="SAM" id="Phobius"/>
    </source>
</evidence>
<evidence type="ECO:0000313" key="7">
    <source>
        <dbReference type="Proteomes" id="UP000280834"/>
    </source>
</evidence>
<dbReference type="EMBL" id="UZAG01019655">
    <property type="protein sequence ID" value="VDO44460.1"/>
    <property type="molecule type" value="Genomic_DNA"/>
</dbReference>
<dbReference type="WBParaSite" id="BTMF_0001499501-mRNA-1">
    <property type="protein sequence ID" value="BTMF_0001499501-mRNA-1"/>
    <property type="gene ID" value="BTMF_0001499501"/>
</dbReference>
<dbReference type="GO" id="GO:0045202">
    <property type="term" value="C:synapse"/>
    <property type="evidence" value="ECO:0007669"/>
    <property type="project" value="GOC"/>
</dbReference>
<evidence type="ECO:0000313" key="8">
    <source>
        <dbReference type="WBParaSite" id="BTMF_0001499501-mRNA-1"/>
    </source>
</evidence>
<dbReference type="GO" id="GO:0055075">
    <property type="term" value="P:potassium ion homeostasis"/>
    <property type="evidence" value="ECO:0007669"/>
    <property type="project" value="TreeGrafter"/>
</dbReference>
<dbReference type="GO" id="GO:1990573">
    <property type="term" value="P:potassium ion import across plasma membrane"/>
    <property type="evidence" value="ECO:0007669"/>
    <property type="project" value="TreeGrafter"/>
</dbReference>
<dbReference type="Proteomes" id="UP000280834">
    <property type="component" value="Unassembled WGS sequence"/>
</dbReference>
<dbReference type="GO" id="GO:0055064">
    <property type="term" value="P:chloride ion homeostasis"/>
    <property type="evidence" value="ECO:0007669"/>
    <property type="project" value="TreeGrafter"/>
</dbReference>
<gene>
    <name evidence="6" type="ORF">BTMF_LOCUS12994</name>
</gene>
<name>A0A0R3R4Q5_9BILA</name>
<reference evidence="6 7" key="2">
    <citation type="submission" date="2018-11" db="EMBL/GenBank/DDBJ databases">
        <authorList>
            <consortium name="Pathogen Informatics"/>
        </authorList>
    </citation>
    <scope>NUCLEOTIDE SEQUENCE [LARGE SCALE GENOMIC DNA]</scope>
</reference>
<dbReference type="PANTHER" id="PTHR11827">
    <property type="entry name" value="SOLUTE CARRIER FAMILY 12, CATION COTRANSPORTERS"/>
    <property type="match status" value="1"/>
</dbReference>
<evidence type="ECO:0000256" key="1">
    <source>
        <dbReference type="ARBA" id="ARBA00004141"/>
    </source>
</evidence>
<reference evidence="8" key="1">
    <citation type="submission" date="2017-02" db="UniProtKB">
        <authorList>
            <consortium name="WormBaseParasite"/>
        </authorList>
    </citation>
    <scope>IDENTIFICATION</scope>
</reference>
<comment type="subcellular location">
    <subcellularLocation>
        <location evidence="1">Membrane</location>
        <topology evidence="1">Multi-pass membrane protein</topology>
    </subcellularLocation>
</comment>
<organism evidence="8">
    <name type="scientific">Brugia timori</name>
    <dbReference type="NCBI Taxonomy" id="42155"/>
    <lineage>
        <taxon>Eukaryota</taxon>
        <taxon>Metazoa</taxon>
        <taxon>Ecdysozoa</taxon>
        <taxon>Nematoda</taxon>
        <taxon>Chromadorea</taxon>
        <taxon>Rhabditida</taxon>
        <taxon>Spirurina</taxon>
        <taxon>Spiruromorpha</taxon>
        <taxon>Filarioidea</taxon>
        <taxon>Onchocercidae</taxon>
        <taxon>Brugia</taxon>
    </lineage>
</organism>
<keyword evidence="4 5" id="KW-0472">Membrane</keyword>
<keyword evidence="3 5" id="KW-1133">Transmembrane helix</keyword>
<dbReference type="GO" id="GO:0007268">
    <property type="term" value="P:chemical synaptic transmission"/>
    <property type="evidence" value="ECO:0007669"/>
    <property type="project" value="TreeGrafter"/>
</dbReference>
<dbReference type="STRING" id="42155.A0A0R3R4Q5"/>
<feature type="transmembrane region" description="Helical" evidence="5">
    <location>
        <begin position="7"/>
        <end position="26"/>
    </location>
</feature>
<sequence length="53" mass="5895">MGTIMGVYLPCMQNIFGVLFFIRLTWIIGTAGIVQAFFVVLICCSVVSLIFFT</sequence>
<dbReference type="GO" id="GO:0005886">
    <property type="term" value="C:plasma membrane"/>
    <property type="evidence" value="ECO:0007669"/>
    <property type="project" value="TreeGrafter"/>
</dbReference>
<dbReference type="InterPro" id="IPR004842">
    <property type="entry name" value="SLC12A_fam"/>
</dbReference>
<protein>
    <submittedName>
        <fullName evidence="8">Transmembrane protein</fullName>
    </submittedName>
</protein>
<proteinExistence type="predicted"/>
<dbReference type="PANTHER" id="PTHR11827:SF73">
    <property type="entry name" value="KAZACHOC, ISOFORM G"/>
    <property type="match status" value="1"/>
</dbReference>
<evidence type="ECO:0000256" key="2">
    <source>
        <dbReference type="ARBA" id="ARBA00022692"/>
    </source>
</evidence>
<keyword evidence="7" id="KW-1185">Reference proteome</keyword>
<keyword evidence="2 5" id="KW-0812">Transmembrane</keyword>
<accession>A0A0R3R4Q5</accession>
<dbReference type="AlphaFoldDB" id="A0A0R3R4Q5"/>
<evidence type="ECO:0000313" key="6">
    <source>
        <dbReference type="EMBL" id="VDO44460.1"/>
    </source>
</evidence>
<dbReference type="GO" id="GO:0006884">
    <property type="term" value="P:cell volume homeostasis"/>
    <property type="evidence" value="ECO:0007669"/>
    <property type="project" value="TreeGrafter"/>
</dbReference>
<feature type="transmembrane region" description="Helical" evidence="5">
    <location>
        <begin position="32"/>
        <end position="52"/>
    </location>
</feature>
<evidence type="ECO:0000256" key="4">
    <source>
        <dbReference type="ARBA" id="ARBA00023136"/>
    </source>
</evidence>
<dbReference type="GO" id="GO:0015379">
    <property type="term" value="F:potassium:chloride symporter activity"/>
    <property type="evidence" value="ECO:0007669"/>
    <property type="project" value="TreeGrafter"/>
</dbReference>